<comment type="catalytic activity">
    <reaction evidence="11">
        <text>tRNA(Ala) + L-alanine + ATP = L-alanyl-tRNA(Ala) + AMP + diphosphate</text>
        <dbReference type="Rhea" id="RHEA:12540"/>
        <dbReference type="Rhea" id="RHEA-COMP:9657"/>
        <dbReference type="Rhea" id="RHEA-COMP:9923"/>
        <dbReference type="ChEBI" id="CHEBI:30616"/>
        <dbReference type="ChEBI" id="CHEBI:33019"/>
        <dbReference type="ChEBI" id="CHEBI:57972"/>
        <dbReference type="ChEBI" id="CHEBI:78442"/>
        <dbReference type="ChEBI" id="CHEBI:78497"/>
        <dbReference type="ChEBI" id="CHEBI:456215"/>
        <dbReference type="EC" id="6.1.1.7"/>
    </reaction>
</comment>
<evidence type="ECO:0000256" key="5">
    <source>
        <dbReference type="ARBA" id="ARBA00022598"/>
    </source>
</evidence>
<protein>
    <recommendedName>
        <fullName evidence="3">Alanine--tRNA ligase</fullName>
        <ecNumber evidence="2">6.1.1.7</ecNumber>
    </recommendedName>
</protein>
<sequence>MDSSLTAKEIRRMFIDFFVQKKNHLYVHSSPVIPHDDPTLLFANAGMNQYKPIFLGTVDPNSDMATWLRAANTQKCIRAGGKHNDLDDVGKDVYHHTFFEMLGNWSFGDYFKQEICSWAWELLTDVYKLPKDRLYVTYFGGHKESGLEPDEECRQIWLKIGVPESHVIPGSMKDNFWEMGETGPCGPCSELHYDRIGGRSVPHLVNQDDPDVLEIWNLVFIQFNRESDGLLKPLPKKHIDCGAGFERIVSVIQNKRSNYDTDVFMPIFEAIQKGTGAPPYGGKVGADDVDGVDMAYRVLADHARTITVAVSDGGRPDNTGRGYVLRRILRRAVRYGTEKMNAKPGLFASLVPVVVRLLEETFPEVQKDPQLVMDIINDEEQQFLKTLSRGRNLLNRTIAKLGASKTFPGDIAWRMYDTYGFPVDLTSLMVEEKGLTIDYASFEEAKKQSLIASQAKTTGDAEIVNLDVHALSELKGKGIPPTDDSPKYSYGVVEDAKKFSPYSFAKCSAKILAIRKGNAFVPSIGSGESCGLILDRTCFYAEQGGQIYDEGYAVKTGDESTELVVSNVQLRGGYILHVGKVEGTFKVGDAIDLHIDSNRRRLVMSNHTATHVLNHVLRKVLGPDSDQKGSLVAPDRLRFDFTNKCAMTVDQVKKTEDEVNAVIRADREVFARIAPLSDARKIKGLRAMFSETYPDPVRIVSVGAPVEKLISNPDGPEGLQTSVEFCGGTHLHRSSHIGDFVITTEEAIAKGIRRIVALTGPEAAKALARCSSLESSLSTLQSVISQKALPIKEIVKSITEMNNDISQAVIPYWKKENLRNELKALKKKLDDIERQGKLDQQLKVVEEAKQLVTADMPFLVHQLDAGSNTKALDAALKQVKQVSPTTAALFVSVDTEAKKIFCLCSVPKEAIDKGLKAGEWVGAVSSLMNGKGGGKAESAQASGTNVSASTEVLKKAADFASSKLGVTPSAPPVSVQSSNAPNEKAAQNGLGGAEAPGQLADVTADPYALLFLVAGEHAKSKNKKPLDRSQIDLNDINALSWLVSTPAFRRDDCPVASAQVIQWMTYAATEVRPVATAASIENLKPVPAALANQAKKTLSETVTCLSKILIDKTYLVGERVSLADLSVAIALQPAIDLPVCNSTPLRRWYNTIINRPQFIKARSLVKT</sequence>
<feature type="domain" description="Alanyl-transfer RNA synthetases family profile" evidence="14">
    <location>
        <begin position="5"/>
        <end position="769"/>
    </location>
</feature>
<keyword evidence="5 11" id="KW-0436">Ligase</keyword>
<evidence type="ECO:0000256" key="4">
    <source>
        <dbReference type="ARBA" id="ARBA00022555"/>
    </source>
</evidence>
<dbReference type="InterPro" id="IPR050058">
    <property type="entry name" value="Ala-tRNA_ligase"/>
</dbReference>
<dbReference type="SMART" id="SM00863">
    <property type="entry name" value="tRNA_SAD"/>
    <property type="match status" value="1"/>
</dbReference>
<feature type="binding site" evidence="11">
    <location>
        <position position="607"/>
    </location>
    <ligand>
        <name>Zn(2+)</name>
        <dbReference type="ChEBI" id="CHEBI:29105"/>
    </ligand>
</feature>
<dbReference type="InterPro" id="IPR010987">
    <property type="entry name" value="Glutathione-S-Trfase_C-like"/>
</dbReference>
<dbReference type="Pfam" id="PF07973">
    <property type="entry name" value="tRNA_SAD"/>
    <property type="match status" value="1"/>
</dbReference>
<accession>A0ABN7ABZ9</accession>
<dbReference type="InterPro" id="IPR036282">
    <property type="entry name" value="Glutathione-S-Trfase_C_sf"/>
</dbReference>
<dbReference type="Gene3D" id="1.20.1050.10">
    <property type="match status" value="1"/>
</dbReference>
<dbReference type="Gene3D" id="3.10.310.40">
    <property type="match status" value="1"/>
</dbReference>
<feature type="domain" description="GST C-terminal" evidence="13">
    <location>
        <begin position="1053"/>
        <end position="1167"/>
    </location>
</feature>
<gene>
    <name evidence="15" type="ORF">NTJ_01157</name>
</gene>
<dbReference type="PANTHER" id="PTHR11777">
    <property type="entry name" value="ALANYL-TRNA SYNTHETASE"/>
    <property type="match status" value="1"/>
</dbReference>
<dbReference type="EMBL" id="AP028909">
    <property type="protein sequence ID" value="BES88351.1"/>
    <property type="molecule type" value="Genomic_DNA"/>
</dbReference>
<organism evidence="15 16">
    <name type="scientific">Nesidiocoris tenuis</name>
    <dbReference type="NCBI Taxonomy" id="355587"/>
    <lineage>
        <taxon>Eukaryota</taxon>
        <taxon>Metazoa</taxon>
        <taxon>Ecdysozoa</taxon>
        <taxon>Arthropoda</taxon>
        <taxon>Hexapoda</taxon>
        <taxon>Insecta</taxon>
        <taxon>Pterygota</taxon>
        <taxon>Neoptera</taxon>
        <taxon>Paraneoptera</taxon>
        <taxon>Hemiptera</taxon>
        <taxon>Heteroptera</taxon>
        <taxon>Panheteroptera</taxon>
        <taxon>Cimicomorpha</taxon>
        <taxon>Miridae</taxon>
        <taxon>Dicyphina</taxon>
        <taxon>Nesidiocoris</taxon>
    </lineage>
</organism>
<dbReference type="Pfam" id="PF01411">
    <property type="entry name" value="tRNA-synt_2c"/>
    <property type="match status" value="1"/>
</dbReference>
<dbReference type="InterPro" id="IPR004046">
    <property type="entry name" value="GST_C"/>
</dbReference>
<keyword evidence="16" id="KW-1185">Reference proteome</keyword>
<evidence type="ECO:0000256" key="1">
    <source>
        <dbReference type="ARBA" id="ARBA00008429"/>
    </source>
</evidence>
<dbReference type="Gene3D" id="3.30.930.10">
    <property type="entry name" value="Bira Bifunctional Protein, Domain 2"/>
    <property type="match status" value="1"/>
</dbReference>
<evidence type="ECO:0000256" key="2">
    <source>
        <dbReference type="ARBA" id="ARBA00013168"/>
    </source>
</evidence>
<dbReference type="NCBIfam" id="TIGR00344">
    <property type="entry name" value="alaS"/>
    <property type="match status" value="1"/>
</dbReference>
<dbReference type="InterPro" id="IPR018163">
    <property type="entry name" value="Thr/Ala-tRNA-synth_IIc_edit"/>
</dbReference>
<comment type="domain">
    <text evidence="11">Consists of three domains; the N-terminal catalytic domain, the editing domain and the C-terminal C-Ala domain. The editing domain removes incorrectly charged amino acids, while the C-Ala domain, along with tRNA(Ala), serves as a bridge to cooperatively bring together the editing and aminoacylation centers thus stimulating deacylation of misacylated tRNAs.</text>
</comment>
<dbReference type="Proteomes" id="UP001307889">
    <property type="component" value="Chromosome 1"/>
</dbReference>
<keyword evidence="11" id="KW-0479">Metal-binding</keyword>
<feature type="binding site" evidence="11">
    <location>
        <position position="611"/>
    </location>
    <ligand>
        <name>Zn(2+)</name>
        <dbReference type="ChEBI" id="CHEBI:29105"/>
    </ligand>
</feature>
<dbReference type="InterPro" id="IPR045864">
    <property type="entry name" value="aa-tRNA-synth_II/BPL/LPL"/>
</dbReference>
<feature type="region of interest" description="Disordered" evidence="12">
    <location>
        <begin position="966"/>
        <end position="993"/>
    </location>
</feature>
<evidence type="ECO:0000256" key="12">
    <source>
        <dbReference type="SAM" id="MobiDB-lite"/>
    </source>
</evidence>
<keyword evidence="11" id="KW-0862">Zinc</keyword>
<comment type="subunit">
    <text evidence="11">Monomer.</text>
</comment>
<keyword evidence="6 11" id="KW-0547">Nucleotide-binding</keyword>
<reference evidence="15 16" key="1">
    <citation type="submission" date="2023-09" db="EMBL/GenBank/DDBJ databases">
        <title>Nesidiocoris tenuis whole genome shotgun sequence.</title>
        <authorList>
            <person name="Shibata T."/>
            <person name="Shimoda M."/>
            <person name="Kobayashi T."/>
            <person name="Uehara T."/>
        </authorList>
    </citation>
    <scope>NUCLEOTIDE SEQUENCE [LARGE SCALE GENOMIC DNA]</scope>
    <source>
        <strain evidence="15 16">Japan</strain>
    </source>
</reference>
<dbReference type="Gene3D" id="3.30.980.10">
    <property type="entry name" value="Threonyl-trna Synthetase, Chain A, domain 2"/>
    <property type="match status" value="1"/>
</dbReference>
<dbReference type="InterPro" id="IPR003156">
    <property type="entry name" value="DHHA1_dom"/>
</dbReference>
<dbReference type="PRINTS" id="PR00980">
    <property type="entry name" value="TRNASYNTHALA"/>
</dbReference>
<dbReference type="EC" id="6.1.1.7" evidence="2"/>
<name>A0ABN7ABZ9_9HEMI</name>
<evidence type="ECO:0000256" key="6">
    <source>
        <dbReference type="ARBA" id="ARBA00022741"/>
    </source>
</evidence>
<keyword evidence="9 11" id="KW-0648">Protein biosynthesis</keyword>
<dbReference type="HAMAP" id="MF_00036_B">
    <property type="entry name" value="Ala_tRNA_synth_B"/>
    <property type="match status" value="1"/>
</dbReference>
<evidence type="ECO:0000256" key="9">
    <source>
        <dbReference type="ARBA" id="ARBA00022917"/>
    </source>
</evidence>
<dbReference type="InterPro" id="IPR023033">
    <property type="entry name" value="Ala_tRNA_ligase_euk/bac"/>
</dbReference>
<keyword evidence="8 11" id="KW-0694">RNA-binding</keyword>
<feature type="binding site" evidence="11">
    <location>
        <position position="726"/>
    </location>
    <ligand>
        <name>Zn(2+)</name>
        <dbReference type="ChEBI" id="CHEBI:29105"/>
    </ligand>
</feature>
<dbReference type="Pfam" id="PF02272">
    <property type="entry name" value="DHHA1"/>
    <property type="match status" value="1"/>
</dbReference>
<proteinExistence type="inferred from homology"/>
<dbReference type="Pfam" id="PF00043">
    <property type="entry name" value="GST_C"/>
    <property type="match status" value="1"/>
</dbReference>
<comment type="similarity">
    <text evidence="1">Belongs to the class-II aminoacyl-tRNA synthetase family. Alax-L subfamily.</text>
</comment>
<dbReference type="SUPFAM" id="SSF101353">
    <property type="entry name" value="Putative anticodon-binding domain of alanyl-tRNA synthetase (AlaRS)"/>
    <property type="match status" value="1"/>
</dbReference>
<dbReference type="InterPro" id="IPR012947">
    <property type="entry name" value="tRNA_SAD"/>
</dbReference>
<keyword evidence="10 11" id="KW-0030">Aminoacyl-tRNA synthetase</keyword>
<keyword evidence="7 11" id="KW-0067">ATP-binding</keyword>
<evidence type="ECO:0000256" key="3">
    <source>
        <dbReference type="ARBA" id="ARBA00017959"/>
    </source>
</evidence>
<dbReference type="InterPro" id="IPR018165">
    <property type="entry name" value="Ala-tRNA-synth_IIc_core"/>
</dbReference>
<evidence type="ECO:0000256" key="8">
    <source>
        <dbReference type="ARBA" id="ARBA00022884"/>
    </source>
</evidence>
<dbReference type="InterPro" id="IPR009000">
    <property type="entry name" value="Transl_B-barrel_sf"/>
</dbReference>
<evidence type="ECO:0000313" key="15">
    <source>
        <dbReference type="EMBL" id="BES88351.1"/>
    </source>
</evidence>
<dbReference type="SUPFAM" id="SSF55681">
    <property type="entry name" value="Class II aaRS and biotin synthetases"/>
    <property type="match status" value="1"/>
</dbReference>
<dbReference type="InterPro" id="IPR018162">
    <property type="entry name" value="Ala-tRNA-ligase_IIc_anticod-bd"/>
</dbReference>
<evidence type="ECO:0000259" key="14">
    <source>
        <dbReference type="PROSITE" id="PS50860"/>
    </source>
</evidence>
<evidence type="ECO:0000256" key="10">
    <source>
        <dbReference type="ARBA" id="ARBA00023146"/>
    </source>
</evidence>
<dbReference type="SUPFAM" id="SSF55186">
    <property type="entry name" value="ThrRS/AlaRS common domain"/>
    <property type="match status" value="1"/>
</dbReference>
<dbReference type="InterPro" id="IPR018164">
    <property type="entry name" value="Ala-tRNA-synth_IIc_N"/>
</dbReference>
<dbReference type="SUPFAM" id="SSF47616">
    <property type="entry name" value="GST C-terminal domain-like"/>
    <property type="match status" value="1"/>
</dbReference>
<evidence type="ECO:0000313" key="16">
    <source>
        <dbReference type="Proteomes" id="UP001307889"/>
    </source>
</evidence>
<dbReference type="SUPFAM" id="SSF50447">
    <property type="entry name" value="Translation proteins"/>
    <property type="match status" value="1"/>
</dbReference>
<comment type="cofactor">
    <cofactor evidence="11">
        <name>Zn(2+)</name>
        <dbReference type="ChEBI" id="CHEBI:29105"/>
    </cofactor>
    <text evidence="11">Binds 1 zinc ion per subunit.</text>
</comment>
<dbReference type="Gene3D" id="2.40.30.130">
    <property type="match status" value="1"/>
</dbReference>
<dbReference type="PROSITE" id="PS50405">
    <property type="entry name" value="GST_CTER"/>
    <property type="match status" value="1"/>
</dbReference>
<dbReference type="PROSITE" id="PS50860">
    <property type="entry name" value="AA_TRNA_LIGASE_II_ALA"/>
    <property type="match status" value="1"/>
</dbReference>
<evidence type="ECO:0000256" key="11">
    <source>
        <dbReference type="HAMAP-Rule" id="MF_03133"/>
    </source>
</evidence>
<dbReference type="PANTHER" id="PTHR11777:SF9">
    <property type="entry name" value="ALANINE--TRNA LIGASE, CYTOPLASMIC"/>
    <property type="match status" value="1"/>
</dbReference>
<dbReference type="CDD" id="cd00673">
    <property type="entry name" value="AlaRS_core"/>
    <property type="match status" value="1"/>
</dbReference>
<evidence type="ECO:0000259" key="13">
    <source>
        <dbReference type="PROSITE" id="PS50405"/>
    </source>
</evidence>
<feature type="binding site" evidence="11">
    <location>
        <position position="730"/>
    </location>
    <ligand>
        <name>Zn(2+)</name>
        <dbReference type="ChEBI" id="CHEBI:29105"/>
    </ligand>
</feature>
<comment type="function">
    <text evidence="11">Catalyzes the attachment of alanine to tRNA(Ala) in a two-step reaction: alanine is first activated by ATP to form Ala-AMP and then transferred to the acceptor end of tRNA(Ala). Also edits incorrectly charged tRNA(Ala) via its editing domain.</text>
</comment>
<evidence type="ECO:0000256" key="7">
    <source>
        <dbReference type="ARBA" id="ARBA00022840"/>
    </source>
</evidence>
<dbReference type="InterPro" id="IPR002318">
    <property type="entry name" value="Ala-tRNA-lgiase_IIc"/>
</dbReference>
<keyword evidence="4 11" id="KW-0820">tRNA-binding</keyword>